<protein>
    <recommendedName>
        <fullName evidence="4">Secreted protein</fullName>
    </recommendedName>
</protein>
<dbReference type="Proteomes" id="UP000663193">
    <property type="component" value="Chromosome 17"/>
</dbReference>
<proteinExistence type="predicted"/>
<evidence type="ECO:0000256" key="1">
    <source>
        <dbReference type="SAM" id="SignalP"/>
    </source>
</evidence>
<reference evidence="3" key="1">
    <citation type="journal article" date="2021" name="BMC Genomics">
        <title>Chromosome-level genome assembly and manually-curated proteome of model necrotroph Parastagonospora nodorum Sn15 reveals a genome-wide trove of candidate effector homologs, and redundancy of virulence-related functions within an accessory chromosome.</title>
        <authorList>
            <person name="Bertazzoni S."/>
            <person name="Jones D.A.B."/>
            <person name="Phan H.T."/>
            <person name="Tan K.-C."/>
            <person name="Hane J.K."/>
        </authorList>
    </citation>
    <scope>NUCLEOTIDE SEQUENCE [LARGE SCALE GENOMIC DNA]</scope>
    <source>
        <strain evidence="3">SN15 / ATCC MYA-4574 / FGSC 10173)</strain>
    </source>
</reference>
<keyword evidence="3" id="KW-1185">Reference proteome</keyword>
<sequence>MGSFLSGLFSVLILLVRFNTIRTEGRVTPDGLLYTSGKRNLWPHFHVPSTGNKLDQSTWHTRIQDWLPRS</sequence>
<evidence type="ECO:0000313" key="2">
    <source>
        <dbReference type="EMBL" id="QRD04323.1"/>
    </source>
</evidence>
<gene>
    <name evidence="2" type="ORF">JI435_420970</name>
</gene>
<dbReference type="AlphaFoldDB" id="A0A7U2I8E0"/>
<dbReference type="VEuPathDB" id="FungiDB:JI435_420970"/>
<dbReference type="EMBL" id="CP069039">
    <property type="protein sequence ID" value="QRD04323.1"/>
    <property type="molecule type" value="Genomic_DNA"/>
</dbReference>
<organism evidence="2 3">
    <name type="scientific">Phaeosphaeria nodorum (strain SN15 / ATCC MYA-4574 / FGSC 10173)</name>
    <name type="common">Glume blotch fungus</name>
    <name type="synonym">Parastagonospora nodorum</name>
    <dbReference type="NCBI Taxonomy" id="321614"/>
    <lineage>
        <taxon>Eukaryota</taxon>
        <taxon>Fungi</taxon>
        <taxon>Dikarya</taxon>
        <taxon>Ascomycota</taxon>
        <taxon>Pezizomycotina</taxon>
        <taxon>Dothideomycetes</taxon>
        <taxon>Pleosporomycetidae</taxon>
        <taxon>Pleosporales</taxon>
        <taxon>Pleosporineae</taxon>
        <taxon>Phaeosphaeriaceae</taxon>
        <taxon>Parastagonospora</taxon>
    </lineage>
</organism>
<evidence type="ECO:0000313" key="3">
    <source>
        <dbReference type="Proteomes" id="UP000663193"/>
    </source>
</evidence>
<accession>A0A7U2I8E0</accession>
<feature type="signal peptide" evidence="1">
    <location>
        <begin position="1"/>
        <end position="23"/>
    </location>
</feature>
<evidence type="ECO:0008006" key="4">
    <source>
        <dbReference type="Google" id="ProtNLM"/>
    </source>
</evidence>
<feature type="chain" id="PRO_5030867901" description="Secreted protein" evidence="1">
    <location>
        <begin position="24"/>
        <end position="70"/>
    </location>
</feature>
<keyword evidence="1" id="KW-0732">Signal</keyword>
<name>A0A7U2I8E0_PHANO</name>